<feature type="signal peptide" evidence="1">
    <location>
        <begin position="1"/>
        <end position="33"/>
    </location>
</feature>
<feature type="chain" id="PRO_5022745233" description="PEP-CTERM protein-sorting domain-containing protein" evidence="1">
    <location>
        <begin position="34"/>
        <end position="239"/>
    </location>
</feature>
<proteinExistence type="predicted"/>
<dbReference type="EMBL" id="SJPY01000006">
    <property type="protein sequence ID" value="TWU39089.1"/>
    <property type="molecule type" value="Genomic_DNA"/>
</dbReference>
<reference evidence="2 3" key="1">
    <citation type="submission" date="2019-02" db="EMBL/GenBank/DDBJ databases">
        <title>Deep-cultivation of Planctomycetes and their phenomic and genomic characterization uncovers novel biology.</title>
        <authorList>
            <person name="Wiegand S."/>
            <person name="Jogler M."/>
            <person name="Boedeker C."/>
            <person name="Pinto D."/>
            <person name="Vollmers J."/>
            <person name="Rivas-Marin E."/>
            <person name="Kohn T."/>
            <person name="Peeters S.H."/>
            <person name="Heuer A."/>
            <person name="Rast P."/>
            <person name="Oberbeckmann S."/>
            <person name="Bunk B."/>
            <person name="Jeske O."/>
            <person name="Meyerdierks A."/>
            <person name="Storesund J.E."/>
            <person name="Kallscheuer N."/>
            <person name="Luecker S."/>
            <person name="Lage O.M."/>
            <person name="Pohl T."/>
            <person name="Merkel B.J."/>
            <person name="Hornburger P."/>
            <person name="Mueller R.-W."/>
            <person name="Bruemmer F."/>
            <person name="Labrenz M."/>
            <person name="Spormann A.M."/>
            <person name="Op Den Camp H."/>
            <person name="Overmann J."/>
            <person name="Amann R."/>
            <person name="Jetten M.S.M."/>
            <person name="Mascher T."/>
            <person name="Medema M.H."/>
            <person name="Devos D.P."/>
            <person name="Kaster A.-K."/>
            <person name="Ovreas L."/>
            <person name="Rohde M."/>
            <person name="Galperin M.Y."/>
            <person name="Jogler C."/>
        </authorList>
    </citation>
    <scope>NUCLEOTIDE SEQUENCE [LARGE SCALE GENOMIC DNA]</scope>
    <source>
        <strain evidence="2 3">Q31b</strain>
    </source>
</reference>
<dbReference type="InterPro" id="IPR013424">
    <property type="entry name" value="Ice-binding_C"/>
</dbReference>
<organism evidence="2 3">
    <name type="scientific">Novipirellula aureliae</name>
    <dbReference type="NCBI Taxonomy" id="2527966"/>
    <lineage>
        <taxon>Bacteria</taxon>
        <taxon>Pseudomonadati</taxon>
        <taxon>Planctomycetota</taxon>
        <taxon>Planctomycetia</taxon>
        <taxon>Pirellulales</taxon>
        <taxon>Pirellulaceae</taxon>
        <taxon>Novipirellula</taxon>
    </lineage>
</organism>
<comment type="caution">
    <text evidence="2">The sequence shown here is derived from an EMBL/GenBank/DDBJ whole genome shotgun (WGS) entry which is preliminary data.</text>
</comment>
<evidence type="ECO:0000256" key="1">
    <source>
        <dbReference type="SAM" id="SignalP"/>
    </source>
</evidence>
<evidence type="ECO:0008006" key="4">
    <source>
        <dbReference type="Google" id="ProtNLM"/>
    </source>
</evidence>
<protein>
    <recommendedName>
        <fullName evidence="4">PEP-CTERM protein-sorting domain-containing protein</fullName>
    </recommendedName>
</protein>
<sequence precursor="true">MNQLFYKTTHSVRQVVQVTIYAWCCLSTSFAVAAISNGDFSQPETPADSTQDFFVSWEVDPLFGDPPTDDNGQAKFLVGDGSDAVQLQQEFTLPEGSMLLMFQYRLGTDGVFDSNGVRDSFQATLFDPDTFDPLLAISDPVFPSFFSVDNDGTEFLGSATTRQDDGMFATITTDVSSLAGRTVLLEFMAAGNSLQSDGLDTTIWLDNVSISAVPEPSLPIGLASVGILLAARRRRKTPF</sequence>
<keyword evidence="1" id="KW-0732">Signal</keyword>
<name>A0A5C6DW84_9BACT</name>
<dbReference type="AlphaFoldDB" id="A0A5C6DW84"/>
<accession>A0A5C6DW84</accession>
<evidence type="ECO:0000313" key="2">
    <source>
        <dbReference type="EMBL" id="TWU39089.1"/>
    </source>
</evidence>
<gene>
    <name evidence="2" type="ORF">Q31b_41710</name>
</gene>
<keyword evidence="3" id="KW-1185">Reference proteome</keyword>
<dbReference type="RefSeq" id="WP_197171885.1">
    <property type="nucleotide sequence ID" value="NZ_SJPY01000006.1"/>
</dbReference>
<dbReference type="Proteomes" id="UP000315471">
    <property type="component" value="Unassembled WGS sequence"/>
</dbReference>
<evidence type="ECO:0000313" key="3">
    <source>
        <dbReference type="Proteomes" id="UP000315471"/>
    </source>
</evidence>
<dbReference type="NCBIfam" id="TIGR02595">
    <property type="entry name" value="PEP_CTERM"/>
    <property type="match status" value="1"/>
</dbReference>